<feature type="region of interest" description="Disordered" evidence="1">
    <location>
        <begin position="1"/>
        <end position="30"/>
    </location>
</feature>
<comment type="caution">
    <text evidence="2">The sequence shown here is derived from an EMBL/GenBank/DDBJ whole genome shotgun (WGS) entry which is preliminary data.</text>
</comment>
<feature type="compositionally biased region" description="Polar residues" evidence="1">
    <location>
        <begin position="11"/>
        <end position="30"/>
    </location>
</feature>
<dbReference type="STRING" id="35608.A0A2U1P1B9"/>
<dbReference type="AlphaFoldDB" id="A0A2U1P1B9"/>
<protein>
    <recommendedName>
        <fullName evidence="4">Helitron helicase-like domain-containing protein</fullName>
    </recommendedName>
</protein>
<dbReference type="Proteomes" id="UP000245207">
    <property type="component" value="Unassembled WGS sequence"/>
</dbReference>
<evidence type="ECO:0008006" key="4">
    <source>
        <dbReference type="Google" id="ProtNLM"/>
    </source>
</evidence>
<dbReference type="PANTHER" id="PTHR45786:SF74">
    <property type="entry name" value="ATP-DEPENDENT DNA HELICASE"/>
    <property type="match status" value="1"/>
</dbReference>
<name>A0A2U1P1B9_ARTAN</name>
<reference evidence="2 3" key="1">
    <citation type="journal article" date="2018" name="Mol. Plant">
        <title>The genome of Artemisia annua provides insight into the evolution of Asteraceae family and artemisinin biosynthesis.</title>
        <authorList>
            <person name="Shen Q."/>
            <person name="Zhang L."/>
            <person name="Liao Z."/>
            <person name="Wang S."/>
            <person name="Yan T."/>
            <person name="Shi P."/>
            <person name="Liu M."/>
            <person name="Fu X."/>
            <person name="Pan Q."/>
            <person name="Wang Y."/>
            <person name="Lv Z."/>
            <person name="Lu X."/>
            <person name="Zhang F."/>
            <person name="Jiang W."/>
            <person name="Ma Y."/>
            <person name="Chen M."/>
            <person name="Hao X."/>
            <person name="Li L."/>
            <person name="Tang Y."/>
            <person name="Lv G."/>
            <person name="Zhou Y."/>
            <person name="Sun X."/>
            <person name="Brodelius P.E."/>
            <person name="Rose J.K.C."/>
            <person name="Tang K."/>
        </authorList>
    </citation>
    <scope>NUCLEOTIDE SEQUENCE [LARGE SCALE GENOMIC DNA]</scope>
    <source>
        <strain evidence="3">cv. Huhao1</strain>
        <tissue evidence="2">Leaf</tissue>
    </source>
</reference>
<keyword evidence="3" id="KW-1185">Reference proteome</keyword>
<evidence type="ECO:0000313" key="2">
    <source>
        <dbReference type="EMBL" id="PWA79541.1"/>
    </source>
</evidence>
<gene>
    <name evidence="2" type="ORF">CTI12_AA191280</name>
</gene>
<dbReference type="OrthoDB" id="1751583at2759"/>
<feature type="region of interest" description="Disordered" evidence="1">
    <location>
        <begin position="54"/>
        <end position="113"/>
    </location>
</feature>
<dbReference type="EMBL" id="PKPP01001842">
    <property type="protein sequence ID" value="PWA79541.1"/>
    <property type="molecule type" value="Genomic_DNA"/>
</dbReference>
<feature type="compositionally biased region" description="Low complexity" evidence="1">
    <location>
        <begin position="98"/>
        <end position="109"/>
    </location>
</feature>
<evidence type="ECO:0000313" key="3">
    <source>
        <dbReference type="Proteomes" id="UP000245207"/>
    </source>
</evidence>
<feature type="compositionally biased region" description="Polar residues" evidence="1">
    <location>
        <begin position="54"/>
        <end position="65"/>
    </location>
</feature>
<feature type="compositionally biased region" description="Polar residues" evidence="1">
    <location>
        <begin position="77"/>
        <end position="90"/>
    </location>
</feature>
<dbReference type="PANTHER" id="PTHR45786">
    <property type="entry name" value="DNA BINDING PROTEIN-LIKE"/>
    <property type="match status" value="1"/>
</dbReference>
<accession>A0A2U1P1B9</accession>
<organism evidence="2 3">
    <name type="scientific">Artemisia annua</name>
    <name type="common">Sweet wormwood</name>
    <dbReference type="NCBI Taxonomy" id="35608"/>
    <lineage>
        <taxon>Eukaryota</taxon>
        <taxon>Viridiplantae</taxon>
        <taxon>Streptophyta</taxon>
        <taxon>Embryophyta</taxon>
        <taxon>Tracheophyta</taxon>
        <taxon>Spermatophyta</taxon>
        <taxon>Magnoliopsida</taxon>
        <taxon>eudicotyledons</taxon>
        <taxon>Gunneridae</taxon>
        <taxon>Pentapetalae</taxon>
        <taxon>asterids</taxon>
        <taxon>campanulids</taxon>
        <taxon>Asterales</taxon>
        <taxon>Asteraceae</taxon>
        <taxon>Asteroideae</taxon>
        <taxon>Anthemideae</taxon>
        <taxon>Artemisiinae</taxon>
        <taxon>Artemisia</taxon>
    </lineage>
</organism>
<proteinExistence type="predicted"/>
<evidence type="ECO:0000256" key="1">
    <source>
        <dbReference type="SAM" id="MobiDB-lite"/>
    </source>
</evidence>
<sequence>MRRQLDENYDPNANINGHSNHLSNCYSTSPTPNVQPLTDITNISRNTLPLPHVVSSNLNSYQTPQVRRGRGRPRLGTQPSSFSNNTTVTQPRRRGRPPSRVDSPSVSRNVRQHTNHDVENVVTLPPRSNILANHNVTSGMTFRDNHVRVSTRPTPQTVITSRTVVDSNGNPLHVGNPVHVTGSSNTSVNSMSHLHHIRGSTSTNNAINNSSQIARQVIVGNNGNPNSDHLANTFDVTGVNNTSVTSIPRSTRSRRTASANNVTDSNMYINARQHRRMFEYWDCGDAVHQCPHCAAMLWYEERTIKSRSPRVPKRLTSSPEDVMLQMLVRDLITMLNQNNPLVQAFRMARERLSAASLQPVTLRLISTRQRNARQYNLPTASEVAALVPGDGNPTDSRDVIVEERGGEEGPRTSYASIVHRENEIEEYLSCRYISASESCWKIYGFEMHYRSIAVERLPFHEEGCNRVYFREDDDAEDVVDRATSAMSKFTGWMKSNIEYPKGRGLTYSDYPTMFTWHDNDKEWRPRKSGMAIGRIYYVTPSMGEKYYLRMLLNVVRGCRGWEELRTVDDIEYPTYRETCKAYRLLGDDVEWVQAVTNASQWQLGDQLRDMFVTILLFCTVSDHAQLFRECIPFLSEDIPYRQRQLLQNDQIID</sequence>